<dbReference type="EMBL" id="FWFQ01000017">
    <property type="protein sequence ID" value="SLN47660.1"/>
    <property type="molecule type" value="Genomic_DNA"/>
</dbReference>
<feature type="compositionally biased region" description="Low complexity" evidence="1">
    <location>
        <begin position="51"/>
        <end position="80"/>
    </location>
</feature>
<keyword evidence="3" id="KW-1185">Reference proteome</keyword>
<accession>A0A1Y5SXX3</accession>
<dbReference type="RefSeq" id="WP_085868998.1">
    <property type="nucleotide sequence ID" value="NZ_FWFQ01000017.1"/>
</dbReference>
<dbReference type="AlphaFoldDB" id="A0A1Y5SXX3"/>
<protein>
    <submittedName>
        <fullName evidence="2">Uncharacterized protein</fullName>
    </submittedName>
</protein>
<feature type="region of interest" description="Disordered" evidence="1">
    <location>
        <begin position="51"/>
        <end position="86"/>
    </location>
</feature>
<dbReference type="Proteomes" id="UP000193409">
    <property type="component" value="Unassembled WGS sequence"/>
</dbReference>
<sequence>MAKYLYSGPMSAATLDDGTDVILFPGREVTLPAENAWVKTLVAQKYLTPVAAPKAAPAPSRSSAPAATTKTKTESPASASGEKEGK</sequence>
<evidence type="ECO:0000313" key="3">
    <source>
        <dbReference type="Proteomes" id="UP000193409"/>
    </source>
</evidence>
<gene>
    <name evidence="2" type="ORF">PSA7680_02448</name>
</gene>
<reference evidence="2 3" key="1">
    <citation type="submission" date="2017-03" db="EMBL/GenBank/DDBJ databases">
        <authorList>
            <person name="Afonso C.L."/>
            <person name="Miller P.J."/>
            <person name="Scott M.A."/>
            <person name="Spackman E."/>
            <person name="Goraichik I."/>
            <person name="Dimitrov K.M."/>
            <person name="Suarez D.L."/>
            <person name="Swayne D.E."/>
        </authorList>
    </citation>
    <scope>NUCLEOTIDE SEQUENCE [LARGE SCALE GENOMIC DNA]</scope>
    <source>
        <strain evidence="2 3">CECT 7680</strain>
    </source>
</reference>
<organism evidence="2 3">
    <name type="scientific">Pseudoruegeria aquimaris</name>
    <dbReference type="NCBI Taxonomy" id="393663"/>
    <lineage>
        <taxon>Bacteria</taxon>
        <taxon>Pseudomonadati</taxon>
        <taxon>Pseudomonadota</taxon>
        <taxon>Alphaproteobacteria</taxon>
        <taxon>Rhodobacterales</taxon>
        <taxon>Roseobacteraceae</taxon>
        <taxon>Pseudoruegeria</taxon>
    </lineage>
</organism>
<name>A0A1Y5SXX3_9RHOB</name>
<evidence type="ECO:0000256" key="1">
    <source>
        <dbReference type="SAM" id="MobiDB-lite"/>
    </source>
</evidence>
<evidence type="ECO:0000313" key="2">
    <source>
        <dbReference type="EMBL" id="SLN47660.1"/>
    </source>
</evidence>
<proteinExistence type="predicted"/>